<dbReference type="Proteomes" id="UP000800036">
    <property type="component" value="Unassembled WGS sequence"/>
</dbReference>
<evidence type="ECO:0000256" key="1">
    <source>
        <dbReference type="SAM" id="MobiDB-lite"/>
    </source>
</evidence>
<sequence>MRLCSFSGTTVDEHDRRENDHEKGAYGSEESGHWYDFRRCEATSSTEGPRKTGSNTNTRMIIEMWVRFSTMQVPGDPIDPETSDFAGVPAGGATALALFTLCGRRSHASYVSWAFSNSTASYQAIVVGRRRRSIENAAGAKANAAVSWWFEPSPAISPVPACWDAEGGRCLESVKG</sequence>
<keyword evidence="3" id="KW-1185">Reference proteome</keyword>
<evidence type="ECO:0000313" key="2">
    <source>
        <dbReference type="EMBL" id="KAF1971839.1"/>
    </source>
</evidence>
<reference evidence="2" key="1">
    <citation type="journal article" date="2020" name="Stud. Mycol.">
        <title>101 Dothideomycetes genomes: a test case for predicting lifestyles and emergence of pathogens.</title>
        <authorList>
            <person name="Haridas S."/>
            <person name="Albert R."/>
            <person name="Binder M."/>
            <person name="Bloem J."/>
            <person name="Labutti K."/>
            <person name="Salamov A."/>
            <person name="Andreopoulos B."/>
            <person name="Baker S."/>
            <person name="Barry K."/>
            <person name="Bills G."/>
            <person name="Bluhm B."/>
            <person name="Cannon C."/>
            <person name="Castanera R."/>
            <person name="Culley D."/>
            <person name="Daum C."/>
            <person name="Ezra D."/>
            <person name="Gonzalez J."/>
            <person name="Henrissat B."/>
            <person name="Kuo A."/>
            <person name="Liang C."/>
            <person name="Lipzen A."/>
            <person name="Lutzoni F."/>
            <person name="Magnuson J."/>
            <person name="Mondo S."/>
            <person name="Nolan M."/>
            <person name="Ohm R."/>
            <person name="Pangilinan J."/>
            <person name="Park H.-J."/>
            <person name="Ramirez L."/>
            <person name="Alfaro M."/>
            <person name="Sun H."/>
            <person name="Tritt A."/>
            <person name="Yoshinaga Y."/>
            <person name="Zwiers L.-H."/>
            <person name="Turgeon B."/>
            <person name="Goodwin S."/>
            <person name="Spatafora J."/>
            <person name="Crous P."/>
            <person name="Grigoriev I."/>
        </authorList>
    </citation>
    <scope>NUCLEOTIDE SEQUENCE</scope>
    <source>
        <strain evidence="2">CBS 107.79</strain>
    </source>
</reference>
<evidence type="ECO:0000313" key="3">
    <source>
        <dbReference type="Proteomes" id="UP000800036"/>
    </source>
</evidence>
<proteinExistence type="predicted"/>
<feature type="region of interest" description="Disordered" evidence="1">
    <location>
        <begin position="1"/>
        <end position="28"/>
    </location>
</feature>
<accession>A0A6A5V6E2</accession>
<gene>
    <name evidence="2" type="ORF">BU23DRAFT_173896</name>
</gene>
<dbReference type="EMBL" id="ML976691">
    <property type="protein sequence ID" value="KAF1971839.1"/>
    <property type="molecule type" value="Genomic_DNA"/>
</dbReference>
<feature type="compositionally biased region" description="Basic and acidic residues" evidence="1">
    <location>
        <begin position="11"/>
        <end position="28"/>
    </location>
</feature>
<feature type="compositionally biased region" description="Polar residues" evidence="1">
    <location>
        <begin position="1"/>
        <end position="10"/>
    </location>
</feature>
<protein>
    <submittedName>
        <fullName evidence="2">Uncharacterized protein</fullName>
    </submittedName>
</protein>
<dbReference type="AlphaFoldDB" id="A0A6A5V6E2"/>
<name>A0A6A5V6E2_9PLEO</name>
<organism evidence="2 3">
    <name type="scientific">Bimuria novae-zelandiae CBS 107.79</name>
    <dbReference type="NCBI Taxonomy" id="1447943"/>
    <lineage>
        <taxon>Eukaryota</taxon>
        <taxon>Fungi</taxon>
        <taxon>Dikarya</taxon>
        <taxon>Ascomycota</taxon>
        <taxon>Pezizomycotina</taxon>
        <taxon>Dothideomycetes</taxon>
        <taxon>Pleosporomycetidae</taxon>
        <taxon>Pleosporales</taxon>
        <taxon>Massarineae</taxon>
        <taxon>Didymosphaeriaceae</taxon>
        <taxon>Bimuria</taxon>
    </lineage>
</organism>